<keyword evidence="3" id="KW-0949">S-adenosyl-L-methionine</keyword>
<dbReference type="InterPro" id="IPR026489">
    <property type="entry name" value="CXC_dom"/>
</dbReference>
<keyword evidence="2" id="KW-0808">Transferase</keyword>
<dbReference type="OrthoDB" id="6141102at2759"/>
<evidence type="ECO:0000256" key="2">
    <source>
        <dbReference type="ARBA" id="ARBA00022679"/>
    </source>
</evidence>
<dbReference type="Pfam" id="PF00856">
    <property type="entry name" value="SET"/>
    <property type="match status" value="1"/>
</dbReference>
<comment type="catalytic activity">
    <reaction evidence="6">
        <text>L-lysyl(27)-[histone H3] + 3 S-adenosyl-L-methionine = N(6),N(6),N(6)-trimethyl-L-lysyl(27)-[histone H3] + 3 S-adenosyl-L-homocysteine + 3 H(+)</text>
        <dbReference type="Rhea" id="RHEA:60292"/>
        <dbReference type="Rhea" id="RHEA-COMP:15535"/>
        <dbReference type="Rhea" id="RHEA-COMP:15548"/>
        <dbReference type="ChEBI" id="CHEBI:15378"/>
        <dbReference type="ChEBI" id="CHEBI:29969"/>
        <dbReference type="ChEBI" id="CHEBI:57856"/>
        <dbReference type="ChEBI" id="CHEBI:59789"/>
        <dbReference type="ChEBI" id="CHEBI:61961"/>
        <dbReference type="EC" id="2.1.1.356"/>
    </reaction>
</comment>
<dbReference type="InterPro" id="IPR045318">
    <property type="entry name" value="EZH1/2-like"/>
</dbReference>
<dbReference type="Proteomes" id="UP000217199">
    <property type="component" value="Unassembled WGS sequence"/>
</dbReference>
<proteinExistence type="predicted"/>
<dbReference type="PANTHER" id="PTHR45747:SF4">
    <property type="entry name" value="HISTONE-LYSINE N-METHYLTRANSFERASE E(Z)"/>
    <property type="match status" value="1"/>
</dbReference>
<evidence type="ECO:0000259" key="7">
    <source>
        <dbReference type="PROSITE" id="PS50280"/>
    </source>
</evidence>
<dbReference type="Gene3D" id="2.170.270.10">
    <property type="entry name" value="SET domain"/>
    <property type="match status" value="1"/>
</dbReference>
<protein>
    <submittedName>
        <fullName evidence="9">SET domain-containing</fullName>
    </submittedName>
</protein>
<dbReference type="PROSITE" id="PS50280">
    <property type="entry name" value="SET"/>
    <property type="match status" value="1"/>
</dbReference>
<dbReference type="InterPro" id="IPR041355">
    <property type="entry name" value="Pre-SET_CXC"/>
</dbReference>
<comment type="caution">
    <text evidence="9">The sequence shown here is derived from an EMBL/GenBank/DDBJ whole genome shotgun (WGS) entry which is preliminary data.</text>
</comment>
<dbReference type="AlphaFoldDB" id="A0A286ULU6"/>
<feature type="domain" description="CXC" evidence="8">
    <location>
        <begin position="365"/>
        <end position="475"/>
    </location>
</feature>
<keyword evidence="1" id="KW-0489">Methyltransferase</keyword>
<evidence type="ECO:0000256" key="3">
    <source>
        <dbReference type="ARBA" id="ARBA00022691"/>
    </source>
</evidence>
<dbReference type="Pfam" id="PF18264">
    <property type="entry name" value="preSET_CXC"/>
    <property type="match status" value="1"/>
</dbReference>
<organism evidence="9 10">
    <name type="scientific">Pyrrhoderma noxium</name>
    <dbReference type="NCBI Taxonomy" id="2282107"/>
    <lineage>
        <taxon>Eukaryota</taxon>
        <taxon>Fungi</taxon>
        <taxon>Dikarya</taxon>
        <taxon>Basidiomycota</taxon>
        <taxon>Agaricomycotina</taxon>
        <taxon>Agaricomycetes</taxon>
        <taxon>Hymenochaetales</taxon>
        <taxon>Hymenochaetaceae</taxon>
        <taxon>Pyrrhoderma</taxon>
    </lineage>
</organism>
<accession>A0A286ULU6</accession>
<sequence>MEDGNEEPNLNKPLVISVYEEVWNEFYEWEQQYSKIMLESLQVDYSEPENELWVYPIEKSIAAHTFVDGWNQKPTSIRHSEKITIKTTNRLASSHKLNFDMPCIIAETAEPSSHYEMLTPILSNFFYGDDPDYMPFNPFPEDEDFDIESYSMEYGNLAWGVDVLDPDKEAIIWETYRKLYFYHDLDLDSIDTTDVFPSIFSTYYGERDLLQWRTFPVLHEENPTKYYLPKSEEFQKRLNLASSQFCPNLSCIMSRCGAHIDQPGKIKSKVTNSILQSNKPLHPCGPHCFLNIKDESAHSYDRHNTENTALLEKVQTMLKYIQDTSVCELAQICFISCTRMYAIIKSLEIGAIHLYGVQESTEEDVSELDLLKDFTTVDSINTCAHEGPCNKNTDCICFANRIHCEKGCRCSPQCNLRYPGCNCGLQGNGKQNIRSCGTWRCPCYHAGRECDPESCRTCNLSPYPYRSHGHCRNSQIQRGYSKKVHVSKSAYGFGLFLDEAASKDDLILEYVGEIIYQPTVVTRDWLVSHRKRGYIYTLTDTLSIDALRRGNESRFINHAKGKEVNCEARYRFVNRELKIGIYALKQIRAGSELFLDYGDYFFNN</sequence>
<dbReference type="PANTHER" id="PTHR45747">
    <property type="entry name" value="HISTONE-LYSINE N-METHYLTRANSFERASE E(Z)"/>
    <property type="match status" value="1"/>
</dbReference>
<reference evidence="9 10" key="1">
    <citation type="journal article" date="2017" name="Mol. Ecol.">
        <title>Comparative and population genomic landscape of Phellinus noxius: A hypervariable fungus causing root rot in trees.</title>
        <authorList>
            <person name="Chung C.L."/>
            <person name="Lee T.J."/>
            <person name="Akiba M."/>
            <person name="Lee H.H."/>
            <person name="Kuo T.H."/>
            <person name="Liu D."/>
            <person name="Ke H.M."/>
            <person name="Yokoi T."/>
            <person name="Roa M.B."/>
            <person name="Lu M.J."/>
            <person name="Chang Y.Y."/>
            <person name="Ann P.J."/>
            <person name="Tsai J.N."/>
            <person name="Chen C.Y."/>
            <person name="Tzean S.S."/>
            <person name="Ota Y."/>
            <person name="Hattori T."/>
            <person name="Sahashi N."/>
            <person name="Liou R.F."/>
            <person name="Kikuchi T."/>
            <person name="Tsai I.J."/>
        </authorList>
    </citation>
    <scope>NUCLEOTIDE SEQUENCE [LARGE SCALE GENOMIC DNA]</scope>
    <source>
        <strain evidence="9 10">FFPRI411160</strain>
    </source>
</reference>
<dbReference type="SUPFAM" id="SSF82199">
    <property type="entry name" value="SET domain"/>
    <property type="match status" value="1"/>
</dbReference>
<dbReference type="GO" id="GO:0031507">
    <property type="term" value="P:heterochromatin formation"/>
    <property type="evidence" value="ECO:0007669"/>
    <property type="project" value="TreeGrafter"/>
</dbReference>
<dbReference type="PROSITE" id="PS51633">
    <property type="entry name" value="CXC"/>
    <property type="match status" value="1"/>
</dbReference>
<gene>
    <name evidence="9" type="ORF">PNOK_0305200</name>
</gene>
<dbReference type="GO" id="GO:0032259">
    <property type="term" value="P:methylation"/>
    <property type="evidence" value="ECO:0007669"/>
    <property type="project" value="UniProtKB-KW"/>
</dbReference>
<keyword evidence="4" id="KW-0805">Transcription regulation</keyword>
<evidence type="ECO:0000313" key="9">
    <source>
        <dbReference type="EMBL" id="PAV20425.1"/>
    </source>
</evidence>
<evidence type="ECO:0000256" key="5">
    <source>
        <dbReference type="ARBA" id="ARBA00023163"/>
    </source>
</evidence>
<dbReference type="InParanoid" id="A0A286ULU6"/>
<evidence type="ECO:0000259" key="8">
    <source>
        <dbReference type="PROSITE" id="PS51633"/>
    </source>
</evidence>
<dbReference type="STRING" id="2282107.A0A286ULU6"/>
<evidence type="ECO:0000256" key="6">
    <source>
        <dbReference type="ARBA" id="ARBA00048568"/>
    </source>
</evidence>
<dbReference type="GO" id="GO:0035098">
    <property type="term" value="C:ESC/E(Z) complex"/>
    <property type="evidence" value="ECO:0007669"/>
    <property type="project" value="TreeGrafter"/>
</dbReference>
<dbReference type="GO" id="GO:0140951">
    <property type="term" value="F:histone H3K27 trimethyltransferase activity"/>
    <property type="evidence" value="ECO:0007669"/>
    <property type="project" value="UniProtKB-EC"/>
</dbReference>
<dbReference type="InterPro" id="IPR001214">
    <property type="entry name" value="SET_dom"/>
</dbReference>
<keyword evidence="10" id="KW-1185">Reference proteome</keyword>
<dbReference type="InterPro" id="IPR046341">
    <property type="entry name" value="SET_dom_sf"/>
</dbReference>
<evidence type="ECO:0000256" key="4">
    <source>
        <dbReference type="ARBA" id="ARBA00023015"/>
    </source>
</evidence>
<keyword evidence="5" id="KW-0804">Transcription</keyword>
<feature type="domain" description="SET" evidence="7">
    <location>
        <begin position="482"/>
        <end position="598"/>
    </location>
</feature>
<evidence type="ECO:0000313" key="10">
    <source>
        <dbReference type="Proteomes" id="UP000217199"/>
    </source>
</evidence>
<name>A0A286ULU6_9AGAM</name>
<dbReference type="EMBL" id="NBII01000003">
    <property type="protein sequence ID" value="PAV20425.1"/>
    <property type="molecule type" value="Genomic_DNA"/>
</dbReference>
<dbReference type="SMART" id="SM00317">
    <property type="entry name" value="SET"/>
    <property type="match status" value="1"/>
</dbReference>
<dbReference type="GO" id="GO:0003682">
    <property type="term" value="F:chromatin binding"/>
    <property type="evidence" value="ECO:0007669"/>
    <property type="project" value="TreeGrafter"/>
</dbReference>
<evidence type="ECO:0000256" key="1">
    <source>
        <dbReference type="ARBA" id="ARBA00022603"/>
    </source>
</evidence>